<dbReference type="GO" id="GO:0016763">
    <property type="term" value="F:pentosyltransferase activity"/>
    <property type="evidence" value="ECO:0007669"/>
    <property type="project" value="TreeGrafter"/>
</dbReference>
<feature type="domain" description="Glycosyltransferase RgtA/B/C/D-like" evidence="9">
    <location>
        <begin position="50"/>
        <end position="191"/>
    </location>
</feature>
<dbReference type="GO" id="GO:0005886">
    <property type="term" value="C:plasma membrane"/>
    <property type="evidence" value="ECO:0007669"/>
    <property type="project" value="UniProtKB-SubCell"/>
</dbReference>
<feature type="transmembrane region" description="Helical" evidence="8">
    <location>
        <begin position="341"/>
        <end position="361"/>
    </location>
</feature>
<dbReference type="Pfam" id="PF13231">
    <property type="entry name" value="PMT_2"/>
    <property type="match status" value="1"/>
</dbReference>
<proteinExistence type="predicted"/>
<keyword evidence="6 8" id="KW-1133">Transmembrane helix</keyword>
<feature type="transmembrane region" description="Helical" evidence="8">
    <location>
        <begin position="167"/>
        <end position="183"/>
    </location>
</feature>
<feature type="transmembrane region" description="Helical" evidence="8">
    <location>
        <begin position="292"/>
        <end position="311"/>
    </location>
</feature>
<feature type="transmembrane region" description="Helical" evidence="8">
    <location>
        <begin position="252"/>
        <end position="271"/>
    </location>
</feature>
<comment type="subcellular location">
    <subcellularLocation>
        <location evidence="1">Cell membrane</location>
        <topology evidence="1">Multi-pass membrane protein</topology>
    </subcellularLocation>
</comment>
<evidence type="ECO:0000256" key="2">
    <source>
        <dbReference type="ARBA" id="ARBA00022475"/>
    </source>
</evidence>
<dbReference type="InterPro" id="IPR050297">
    <property type="entry name" value="LipidA_mod_glycosyltrf_83"/>
</dbReference>
<evidence type="ECO:0000259" key="9">
    <source>
        <dbReference type="Pfam" id="PF13231"/>
    </source>
</evidence>
<accession>A0A6J4HXR4</accession>
<dbReference type="AlphaFoldDB" id="A0A6J4HXR4"/>
<evidence type="ECO:0000256" key="8">
    <source>
        <dbReference type="SAM" id="Phobius"/>
    </source>
</evidence>
<feature type="transmembrane region" description="Helical" evidence="8">
    <location>
        <begin position="317"/>
        <end position="334"/>
    </location>
</feature>
<reference evidence="10" key="1">
    <citation type="submission" date="2020-02" db="EMBL/GenBank/DDBJ databases">
        <authorList>
            <person name="Meier V. D."/>
        </authorList>
    </citation>
    <scope>NUCLEOTIDE SEQUENCE</scope>
    <source>
        <strain evidence="10">AVDCRST_MAG20</strain>
    </source>
</reference>
<evidence type="ECO:0000313" key="10">
    <source>
        <dbReference type="EMBL" id="CAA9235938.1"/>
    </source>
</evidence>
<dbReference type="InterPro" id="IPR038731">
    <property type="entry name" value="RgtA/B/C-like"/>
</dbReference>
<sequence>MVVGAWVLVAVGVALRLGSTSPLWLDEALSANIASLPVGDLLDALRRDGHPPLYYLLLHGWSGLFGEGDHAVRALSGVFGLATLPLVWFAGRRAGGPACAVGVTVLYATSPFAIRYSTETRMYSLVALLVVAGWLAVRRAQDRPTLARLALVSLLAGLLLLTHYWSLFLLAAVGACLLAQVVRDRLAGRPAGVPARLAVALAAGAILFLPWLPAFLAQAGSTGTPWGAPARPAVMLFQTLGDWGGGPASESLFLGLCLVLLGLLALLGRAVDTNRIELDLGTRPAARGEWAVAVLTLALAVVVSYASRAAFAGRYTAVIHPLVVLVAALGVVVLPGRRLRVAVVGAIALGGVGFGVANLLIDRTQAGQIADAIAAEAGPDDVVAYCPDQLGPGTTRLLGDEPPGATFPEAGDPRFVDWVDYAARVEAGDPAAFADEVVERAGAGAVWLVWSGQYRTVEGVCEELVNALAARRPGWSVVVESGDQFEHAWLHRYAAP</sequence>
<evidence type="ECO:0000256" key="4">
    <source>
        <dbReference type="ARBA" id="ARBA00022679"/>
    </source>
</evidence>
<evidence type="ECO:0000256" key="7">
    <source>
        <dbReference type="ARBA" id="ARBA00023136"/>
    </source>
</evidence>
<keyword evidence="5 8" id="KW-0812">Transmembrane</keyword>
<evidence type="ECO:0000256" key="1">
    <source>
        <dbReference type="ARBA" id="ARBA00004651"/>
    </source>
</evidence>
<evidence type="ECO:0000256" key="3">
    <source>
        <dbReference type="ARBA" id="ARBA00022676"/>
    </source>
</evidence>
<name>A0A6J4HXR4_9ACTN</name>
<gene>
    <name evidence="10" type="ORF">AVDCRST_MAG20-1479</name>
</gene>
<feature type="transmembrane region" description="Helical" evidence="8">
    <location>
        <begin position="195"/>
        <end position="216"/>
    </location>
</feature>
<dbReference type="PANTHER" id="PTHR33908">
    <property type="entry name" value="MANNOSYLTRANSFERASE YKCB-RELATED"/>
    <property type="match status" value="1"/>
</dbReference>
<evidence type="ECO:0000256" key="5">
    <source>
        <dbReference type="ARBA" id="ARBA00022692"/>
    </source>
</evidence>
<protein>
    <submittedName>
        <fullName evidence="10">Membrane protein-like</fullName>
    </submittedName>
</protein>
<dbReference type="PANTHER" id="PTHR33908:SF11">
    <property type="entry name" value="MEMBRANE PROTEIN"/>
    <property type="match status" value="1"/>
</dbReference>
<keyword evidence="7 8" id="KW-0472">Membrane</keyword>
<feature type="transmembrane region" description="Helical" evidence="8">
    <location>
        <begin position="98"/>
        <end position="116"/>
    </location>
</feature>
<organism evidence="10">
    <name type="scientific">uncultured Acidimicrobiales bacterium</name>
    <dbReference type="NCBI Taxonomy" id="310071"/>
    <lineage>
        <taxon>Bacteria</taxon>
        <taxon>Bacillati</taxon>
        <taxon>Actinomycetota</taxon>
        <taxon>Acidimicrobiia</taxon>
        <taxon>Acidimicrobiales</taxon>
        <taxon>environmental samples</taxon>
    </lineage>
</organism>
<keyword evidence="4" id="KW-0808">Transferase</keyword>
<keyword evidence="2" id="KW-1003">Cell membrane</keyword>
<dbReference type="GO" id="GO:0009103">
    <property type="term" value="P:lipopolysaccharide biosynthetic process"/>
    <property type="evidence" value="ECO:0007669"/>
    <property type="project" value="UniProtKB-ARBA"/>
</dbReference>
<evidence type="ECO:0000256" key="6">
    <source>
        <dbReference type="ARBA" id="ARBA00022989"/>
    </source>
</evidence>
<keyword evidence="3" id="KW-0328">Glycosyltransferase</keyword>
<dbReference type="EMBL" id="CADCSY010000064">
    <property type="protein sequence ID" value="CAA9235938.1"/>
    <property type="molecule type" value="Genomic_DNA"/>
</dbReference>
<feature type="transmembrane region" description="Helical" evidence="8">
    <location>
        <begin position="122"/>
        <end position="138"/>
    </location>
</feature>